<evidence type="ECO:0000256" key="5">
    <source>
        <dbReference type="ARBA" id="ARBA00022723"/>
    </source>
</evidence>
<keyword evidence="6" id="KW-0560">Oxidoreductase</keyword>
<evidence type="ECO:0000256" key="8">
    <source>
        <dbReference type="ARBA" id="ARBA00023014"/>
    </source>
</evidence>
<proteinExistence type="inferred from homology"/>
<protein>
    <submittedName>
        <fullName evidence="10">Glycyl-radical enzyme activating protein</fullName>
    </submittedName>
</protein>
<dbReference type="Proteomes" id="UP000779508">
    <property type="component" value="Unassembled WGS sequence"/>
</dbReference>
<dbReference type="InterPro" id="IPR034457">
    <property type="entry name" value="Organic_radical-activating"/>
</dbReference>
<gene>
    <name evidence="10" type="ORF">KQI88_08440</name>
</gene>
<dbReference type="EMBL" id="JAHLQK010000003">
    <property type="protein sequence ID" value="MBU5676442.1"/>
    <property type="molecule type" value="Genomic_DNA"/>
</dbReference>
<dbReference type="PANTHER" id="PTHR30352">
    <property type="entry name" value="PYRUVATE FORMATE-LYASE-ACTIVATING ENZYME"/>
    <property type="match status" value="1"/>
</dbReference>
<keyword evidence="3" id="KW-0004">4Fe-4S</keyword>
<evidence type="ECO:0000256" key="6">
    <source>
        <dbReference type="ARBA" id="ARBA00023002"/>
    </source>
</evidence>
<dbReference type="InterPro" id="IPR007197">
    <property type="entry name" value="rSAM"/>
</dbReference>
<evidence type="ECO:0000259" key="9">
    <source>
        <dbReference type="PROSITE" id="PS51918"/>
    </source>
</evidence>
<evidence type="ECO:0000313" key="10">
    <source>
        <dbReference type="EMBL" id="MBU5676442.1"/>
    </source>
</evidence>
<keyword evidence="11" id="KW-1185">Reference proteome</keyword>
<dbReference type="PROSITE" id="PS51918">
    <property type="entry name" value="RADICAL_SAM"/>
    <property type="match status" value="1"/>
</dbReference>
<name>A0ABS6G414_9FIRM</name>
<dbReference type="SFLD" id="SFLDG01067">
    <property type="entry name" value="SPASM/twitch_domain_containing"/>
    <property type="match status" value="1"/>
</dbReference>
<accession>A0ABS6G414</accession>
<dbReference type="InterPro" id="IPR001989">
    <property type="entry name" value="Radical_activat_CS"/>
</dbReference>
<sequence length="241" mass="27737">MGYVFQTQRWSLHDGDGIRTTIFLNGCPLRCSWCHNPESWTNNSIQPISVEDLMKTIKRDAVFYRASGGGVTFSGGEPTYQTEFLRELVKNCMLLGIDTAIETSGYFSWDKTKDILEALDFVFVDIKHMDSQVHKKYTGVDNKLILENIIKISNMGKKPVIRIPLIPDVNDNDENINQTSEFILKNLEVRGVEVLPYHDYGLYKYKDLGLDSKYEFITPTKEKIEKVKSRIKKHGINIINY</sequence>
<evidence type="ECO:0000256" key="3">
    <source>
        <dbReference type="ARBA" id="ARBA00022485"/>
    </source>
</evidence>
<dbReference type="PROSITE" id="PS01087">
    <property type="entry name" value="RADICAL_ACTIVATING"/>
    <property type="match status" value="1"/>
</dbReference>
<dbReference type="SFLD" id="SFLDS00029">
    <property type="entry name" value="Radical_SAM"/>
    <property type="match status" value="1"/>
</dbReference>
<evidence type="ECO:0000256" key="7">
    <source>
        <dbReference type="ARBA" id="ARBA00023004"/>
    </source>
</evidence>
<dbReference type="SFLD" id="SFLDG01066">
    <property type="entry name" value="organic_radical-activating_enz"/>
    <property type="match status" value="1"/>
</dbReference>
<evidence type="ECO:0000256" key="4">
    <source>
        <dbReference type="ARBA" id="ARBA00022691"/>
    </source>
</evidence>
<dbReference type="Pfam" id="PF04055">
    <property type="entry name" value="Radical_SAM"/>
    <property type="match status" value="1"/>
</dbReference>
<keyword evidence="8" id="KW-0411">Iron-sulfur</keyword>
<evidence type="ECO:0000313" key="11">
    <source>
        <dbReference type="Proteomes" id="UP000779508"/>
    </source>
</evidence>
<dbReference type="CDD" id="cd01335">
    <property type="entry name" value="Radical_SAM"/>
    <property type="match status" value="1"/>
</dbReference>
<keyword evidence="5" id="KW-0479">Metal-binding</keyword>
<comment type="cofactor">
    <cofactor evidence="1">
        <name>[4Fe-4S] cluster</name>
        <dbReference type="ChEBI" id="CHEBI:49883"/>
    </cofactor>
</comment>
<dbReference type="InterPro" id="IPR006638">
    <property type="entry name" value="Elp3/MiaA/NifB-like_rSAM"/>
</dbReference>
<keyword evidence="4" id="KW-0949">S-adenosyl-L-methionine</keyword>
<dbReference type="SMART" id="SM00729">
    <property type="entry name" value="Elp3"/>
    <property type="match status" value="1"/>
</dbReference>
<feature type="domain" description="Radical SAM core" evidence="9">
    <location>
        <begin position="13"/>
        <end position="237"/>
    </location>
</feature>
<evidence type="ECO:0000256" key="1">
    <source>
        <dbReference type="ARBA" id="ARBA00001966"/>
    </source>
</evidence>
<comment type="caution">
    <text evidence="10">The sequence shown here is derived from an EMBL/GenBank/DDBJ whole genome shotgun (WGS) entry which is preliminary data.</text>
</comment>
<reference evidence="10 11" key="1">
    <citation type="submission" date="2021-06" db="EMBL/GenBank/DDBJ databases">
        <authorList>
            <person name="Sun Q."/>
            <person name="Li D."/>
        </authorList>
    </citation>
    <scope>NUCLEOTIDE SEQUENCE [LARGE SCALE GENOMIC DNA]</scope>
    <source>
        <strain evidence="10 11">MSJ-5</strain>
    </source>
</reference>
<keyword evidence="7" id="KW-0408">Iron</keyword>
<dbReference type="NCBIfam" id="TIGR02494">
    <property type="entry name" value="PFLE_PFLC"/>
    <property type="match status" value="1"/>
</dbReference>
<comment type="similarity">
    <text evidence="2">Belongs to the organic radical-activating enzymes family.</text>
</comment>
<evidence type="ECO:0000256" key="2">
    <source>
        <dbReference type="ARBA" id="ARBA00009777"/>
    </source>
</evidence>
<dbReference type="PANTHER" id="PTHR30352:SF4">
    <property type="entry name" value="PYRUVATE FORMATE-LYASE 2-ACTIVATING ENZYME"/>
    <property type="match status" value="1"/>
</dbReference>
<organism evidence="10 11">
    <name type="scientific">Alkaliphilus flagellatus</name>
    <dbReference type="NCBI Taxonomy" id="2841507"/>
    <lineage>
        <taxon>Bacteria</taxon>
        <taxon>Bacillati</taxon>
        <taxon>Bacillota</taxon>
        <taxon>Clostridia</taxon>
        <taxon>Peptostreptococcales</taxon>
        <taxon>Natronincolaceae</taxon>
        <taxon>Alkaliphilus</taxon>
    </lineage>
</organism>